<evidence type="ECO:0000256" key="1">
    <source>
        <dbReference type="SAM" id="SignalP"/>
    </source>
</evidence>
<dbReference type="PANTHER" id="PTHR36573">
    <property type="entry name" value="INTERMEMBRANE PHOSPHOLIPID TRANSPORT SYSTEM BINDING PROTEIN MLAC"/>
    <property type="match status" value="1"/>
</dbReference>
<name>A0A0K6H7F2_9GAMM</name>
<proteinExistence type="predicted"/>
<dbReference type="PANTHER" id="PTHR36573:SF1">
    <property type="entry name" value="INTERMEMBRANE PHOSPHOLIPID TRANSPORT SYSTEM BINDING PROTEIN MLAC"/>
    <property type="match status" value="1"/>
</dbReference>
<protein>
    <submittedName>
        <fullName evidence="2">ABC-type transporter Mla maintaining outer membrane lipid asymmetry, periplasmic MlaC component</fullName>
    </submittedName>
</protein>
<feature type="chain" id="PRO_5005504221" evidence="1">
    <location>
        <begin position="22"/>
        <end position="221"/>
    </location>
</feature>
<dbReference type="PIRSF" id="PIRSF004649">
    <property type="entry name" value="MlaC"/>
    <property type="match status" value="1"/>
</dbReference>
<dbReference type="InterPro" id="IPR042245">
    <property type="entry name" value="Tgt2/MlaC_sf"/>
</dbReference>
<evidence type="ECO:0000313" key="2">
    <source>
        <dbReference type="EMBL" id="CUA86926.1"/>
    </source>
</evidence>
<keyword evidence="1" id="KW-0732">Signal</keyword>
<dbReference type="RefSeq" id="WP_055439319.1">
    <property type="nucleotide sequence ID" value="NZ_CYHB01000004.1"/>
</dbReference>
<dbReference type="OrthoDB" id="9787053at2"/>
<dbReference type="Proteomes" id="UP000182598">
    <property type="component" value="Unassembled WGS sequence"/>
</dbReference>
<sequence length="221" mass="25459">MKKWFMAVCISLFTLAGVHNAQAELIRDDNPYILLEKLASNTLERIKADRELIDQDINHIRVVIREEMMPYVDYVYAAKRVLGRNLTQTTEEQRQEFYTVFRDYLITTYAGAFTQFDETKHTIQFGDASRFDPNSKMVVVNTRLLQEGGPPVRMDFKMRFDKDDNLWKAYDLVVEGVSLLNSKQAEINAVIRSNGIDGTIALLREKAQETVKEHDGIEGSE</sequence>
<dbReference type="Gene3D" id="3.10.450.710">
    <property type="entry name" value="Tgt2/MlaC"/>
    <property type="match status" value="1"/>
</dbReference>
<dbReference type="AlphaFoldDB" id="A0A0K6H7F2"/>
<keyword evidence="3" id="KW-1185">Reference proteome</keyword>
<dbReference type="InterPro" id="IPR008869">
    <property type="entry name" value="MlaC/ttg2D"/>
</dbReference>
<accession>A0A0K6H7F2</accession>
<reference evidence="3" key="1">
    <citation type="submission" date="2015-08" db="EMBL/GenBank/DDBJ databases">
        <authorList>
            <person name="Varghese N."/>
        </authorList>
    </citation>
    <scope>NUCLEOTIDE SEQUENCE [LARGE SCALE GENOMIC DNA]</scope>
    <source>
        <strain evidence="3">DSM 27808</strain>
    </source>
</reference>
<feature type="signal peptide" evidence="1">
    <location>
        <begin position="1"/>
        <end position="21"/>
    </location>
</feature>
<gene>
    <name evidence="2" type="ORF">Ga0061064_1665</name>
</gene>
<organism evidence="2 3">
    <name type="scientific">Pseudidiomarina woesei</name>
    <dbReference type="NCBI Taxonomy" id="1381080"/>
    <lineage>
        <taxon>Bacteria</taxon>
        <taxon>Pseudomonadati</taxon>
        <taxon>Pseudomonadota</taxon>
        <taxon>Gammaproteobacteria</taxon>
        <taxon>Alteromonadales</taxon>
        <taxon>Idiomarinaceae</taxon>
        <taxon>Pseudidiomarina</taxon>
    </lineage>
</organism>
<dbReference type="EMBL" id="CYHB01000004">
    <property type="protein sequence ID" value="CUA86926.1"/>
    <property type="molecule type" value="Genomic_DNA"/>
</dbReference>
<evidence type="ECO:0000313" key="3">
    <source>
        <dbReference type="Proteomes" id="UP000182598"/>
    </source>
</evidence>
<dbReference type="Pfam" id="PF05494">
    <property type="entry name" value="MlaC"/>
    <property type="match status" value="1"/>
</dbReference>